<sequence length="99" mass="10782">MANLKIENLALSKDLDRDARAKVLGGRMSFGWITPYTEQTSASSPFNVLVGEVNVYNYNLIDPVFHTVNQVEYTKIDIGSAIDSSITNTVGQSQNGLAS</sequence>
<protein>
    <submittedName>
        <fullName evidence="1">Uncharacterized protein</fullName>
    </submittedName>
</protein>
<comment type="caution">
    <text evidence="1">The sequence shown here is derived from an EMBL/GenBank/DDBJ whole genome shotgun (WGS) entry which is preliminary data.</text>
</comment>
<accession>A0A6P1DUG6</accession>
<dbReference type="EMBL" id="JAAIJR010000066">
    <property type="protein sequence ID" value="NEX21738.1"/>
    <property type="molecule type" value="Genomic_DNA"/>
</dbReference>
<keyword evidence="2" id="KW-1185">Reference proteome</keyword>
<dbReference type="Proteomes" id="UP000471640">
    <property type="component" value="Unassembled WGS sequence"/>
</dbReference>
<reference evidence="2" key="1">
    <citation type="journal article" date="2020" name="Microbiol. Resour. Announc.">
        <title>Draft Genome Sequences of Thiorhodococcus mannitoliphagus and Thiorhodococcus minor, Purple Sulfur Photosynthetic Bacteria in the Gammaproteobacterial Family Chromatiaceae.</title>
        <authorList>
            <person name="Aviles F.A."/>
            <person name="Meyer T.E."/>
            <person name="Kyndt J.A."/>
        </authorList>
    </citation>
    <scope>NUCLEOTIDE SEQUENCE [LARGE SCALE GENOMIC DNA]</scope>
    <source>
        <strain evidence="2">DSM 18266</strain>
    </source>
</reference>
<dbReference type="RefSeq" id="WP_164654840.1">
    <property type="nucleotide sequence ID" value="NZ_JAAIJR010000066.1"/>
</dbReference>
<name>A0A6P1DUG6_9GAMM</name>
<proteinExistence type="predicted"/>
<gene>
    <name evidence="1" type="ORF">G3480_15700</name>
</gene>
<organism evidence="1 2">
    <name type="scientific">Thiorhodococcus mannitoliphagus</name>
    <dbReference type="NCBI Taxonomy" id="329406"/>
    <lineage>
        <taxon>Bacteria</taxon>
        <taxon>Pseudomonadati</taxon>
        <taxon>Pseudomonadota</taxon>
        <taxon>Gammaproteobacteria</taxon>
        <taxon>Chromatiales</taxon>
        <taxon>Chromatiaceae</taxon>
        <taxon>Thiorhodococcus</taxon>
    </lineage>
</organism>
<dbReference type="AlphaFoldDB" id="A0A6P1DUG6"/>
<evidence type="ECO:0000313" key="1">
    <source>
        <dbReference type="EMBL" id="NEX21738.1"/>
    </source>
</evidence>
<reference evidence="1 2" key="2">
    <citation type="submission" date="2020-02" db="EMBL/GenBank/DDBJ databases">
        <title>Genome sequences of Thiorhodococcus mannitoliphagus and Thiorhodococcus minor, purple sulfur photosynthetic bacteria in the gammaproteobacterial family, Chromatiaceae.</title>
        <authorList>
            <person name="Aviles F.A."/>
            <person name="Meyer T.E."/>
            <person name="Kyndt J.A."/>
        </authorList>
    </citation>
    <scope>NUCLEOTIDE SEQUENCE [LARGE SCALE GENOMIC DNA]</scope>
    <source>
        <strain evidence="1 2">DSM 18266</strain>
    </source>
</reference>
<evidence type="ECO:0000313" key="2">
    <source>
        <dbReference type="Proteomes" id="UP000471640"/>
    </source>
</evidence>